<dbReference type="EMBL" id="PYSW02000038">
    <property type="protein sequence ID" value="KAG2377384.1"/>
    <property type="molecule type" value="Genomic_DNA"/>
</dbReference>
<protein>
    <submittedName>
        <fullName evidence="2">Uncharacterized protein</fullName>
    </submittedName>
</protein>
<feature type="compositionally biased region" description="Low complexity" evidence="1">
    <location>
        <begin position="40"/>
        <end position="57"/>
    </location>
</feature>
<keyword evidence="3" id="KW-1185">Reference proteome</keyword>
<dbReference type="RefSeq" id="XP_044544646.1">
    <property type="nucleotide sequence ID" value="XM_044699466.1"/>
</dbReference>
<evidence type="ECO:0000313" key="2">
    <source>
        <dbReference type="EMBL" id="KAG2377384.1"/>
    </source>
</evidence>
<comment type="caution">
    <text evidence="2">The sequence shown here is derived from an EMBL/GenBank/DDBJ whole genome shotgun (WGS) entry which is preliminary data.</text>
</comment>
<name>A0AA88KK19_NAELO</name>
<evidence type="ECO:0000313" key="3">
    <source>
        <dbReference type="Proteomes" id="UP000816034"/>
    </source>
</evidence>
<dbReference type="GeneID" id="68101749"/>
<gene>
    <name evidence="2" type="ORF">C9374_009295</name>
</gene>
<evidence type="ECO:0000256" key="1">
    <source>
        <dbReference type="SAM" id="MobiDB-lite"/>
    </source>
</evidence>
<feature type="region of interest" description="Disordered" evidence="1">
    <location>
        <begin position="37"/>
        <end position="57"/>
    </location>
</feature>
<dbReference type="AlphaFoldDB" id="A0AA88KK19"/>
<organism evidence="2 3">
    <name type="scientific">Naegleria lovaniensis</name>
    <name type="common">Amoeba</name>
    <dbReference type="NCBI Taxonomy" id="51637"/>
    <lineage>
        <taxon>Eukaryota</taxon>
        <taxon>Discoba</taxon>
        <taxon>Heterolobosea</taxon>
        <taxon>Tetramitia</taxon>
        <taxon>Eutetramitia</taxon>
        <taxon>Vahlkampfiidae</taxon>
        <taxon>Naegleria</taxon>
    </lineage>
</organism>
<sequence length="114" mass="12830">MFDDSPPSGCTPEEIEQWYDAVRQSRCFWTYELVPPPTSTPTTTNQPFTTTATTTTTTTENTRTGLKCGECLMKEQIEKLASHECKVCGNNKYLCSYHAEVHTLKTGHQTSVME</sequence>
<dbReference type="Proteomes" id="UP000816034">
    <property type="component" value="Unassembled WGS sequence"/>
</dbReference>
<proteinExistence type="predicted"/>
<reference evidence="2 3" key="1">
    <citation type="journal article" date="2018" name="BMC Genomics">
        <title>The genome of Naegleria lovaniensis, the basis for a comparative approach to unravel pathogenicity factors of the human pathogenic amoeba N. fowleri.</title>
        <authorList>
            <person name="Liechti N."/>
            <person name="Schurch N."/>
            <person name="Bruggmann R."/>
            <person name="Wittwer M."/>
        </authorList>
    </citation>
    <scope>NUCLEOTIDE SEQUENCE [LARGE SCALE GENOMIC DNA]</scope>
    <source>
        <strain evidence="2 3">ATCC 30569</strain>
    </source>
</reference>
<accession>A0AA88KK19</accession>